<evidence type="ECO:0000256" key="2">
    <source>
        <dbReference type="ARBA" id="ARBA00005583"/>
    </source>
</evidence>
<keyword evidence="7 9" id="KW-0479">Metal-binding</keyword>
<keyword evidence="3 7" id="KW-0808">Transferase</keyword>
<feature type="binding site" evidence="9">
    <location>
        <position position="192"/>
    </location>
    <ligand>
        <name>Mg(2+)</name>
        <dbReference type="ChEBI" id="CHEBI:18420"/>
    </ligand>
</feature>
<dbReference type="Proteomes" id="UP000051012">
    <property type="component" value="Unassembled WGS sequence"/>
</dbReference>
<proteinExistence type="inferred from homology"/>
<feature type="transmembrane region" description="Helical" evidence="7">
    <location>
        <begin position="263"/>
        <end position="284"/>
    </location>
</feature>
<dbReference type="GO" id="GO:0051301">
    <property type="term" value="P:cell division"/>
    <property type="evidence" value="ECO:0007669"/>
    <property type="project" value="UniProtKB-KW"/>
</dbReference>
<dbReference type="GO" id="GO:0008963">
    <property type="term" value="F:phospho-N-acetylmuramoyl-pentapeptide-transferase activity"/>
    <property type="evidence" value="ECO:0007669"/>
    <property type="project" value="UniProtKB-UniRule"/>
</dbReference>
<keyword evidence="7" id="KW-1003">Cell membrane</keyword>
<dbReference type="UniPathway" id="UPA00219"/>
<keyword evidence="5 7" id="KW-1133">Transmembrane helix</keyword>
<comment type="similarity">
    <text evidence="2 7">Belongs to the glycosyltransferase 4 family. MraY subfamily.</text>
</comment>
<comment type="function">
    <text evidence="7">Catalyzes the initial step of the lipid cycle reactions in the biosynthesis of the cell wall peptidoglycan: transfers peptidoglycan precursor phospho-MurNAc-pentapeptide from UDP-MurNAc-pentapeptide onto the lipid carrier undecaprenyl phosphate, yielding undecaprenyl-pyrophosphoryl-MurNAc-pentapeptide, known as lipid I.</text>
</comment>
<dbReference type="HAMAP" id="MF_00038">
    <property type="entry name" value="MraY"/>
    <property type="match status" value="1"/>
</dbReference>
<dbReference type="EMBL" id="LJNI01000076">
    <property type="protein sequence ID" value="KPJ72413.1"/>
    <property type="molecule type" value="Genomic_DNA"/>
</dbReference>
<comment type="pathway">
    <text evidence="7">Cell wall biogenesis; peptidoglycan biosynthesis.</text>
</comment>
<feature type="transmembrane region" description="Helical" evidence="7">
    <location>
        <begin position="69"/>
        <end position="90"/>
    </location>
</feature>
<dbReference type="InterPro" id="IPR018480">
    <property type="entry name" value="PNAcMuramoyl-5peptid_Trfase_CS"/>
</dbReference>
<feature type="transmembrane region" description="Helical" evidence="7">
    <location>
        <begin position="134"/>
        <end position="152"/>
    </location>
</feature>
<dbReference type="Pfam" id="PF00953">
    <property type="entry name" value="Glycos_transf_4"/>
    <property type="match status" value="1"/>
</dbReference>
<feature type="binding site" evidence="9">
    <location>
        <position position="267"/>
    </location>
    <ligand>
        <name>Mg(2+)</name>
        <dbReference type="ChEBI" id="CHEBI:18420"/>
    </ligand>
</feature>
<evidence type="ECO:0000256" key="7">
    <source>
        <dbReference type="HAMAP-Rule" id="MF_00038"/>
    </source>
</evidence>
<accession>A0A0S7YCF7</accession>
<reference evidence="10 11" key="1">
    <citation type="journal article" date="2015" name="Microbiome">
        <title>Genomic resolution of linkages in carbon, nitrogen, and sulfur cycling among widespread estuary sediment bacteria.</title>
        <authorList>
            <person name="Baker B.J."/>
            <person name="Lazar C.S."/>
            <person name="Teske A.P."/>
            <person name="Dick G.J."/>
        </authorList>
    </citation>
    <scope>NUCLEOTIDE SEQUENCE [LARGE SCALE GENOMIC DNA]</scope>
    <source>
        <strain evidence="10">DG_78</strain>
    </source>
</reference>
<keyword evidence="6 7" id="KW-0472">Membrane</keyword>
<comment type="catalytic activity">
    <reaction evidence="7">
        <text>UDP-N-acetyl-alpha-D-muramoyl-L-alanyl-gamma-D-glutamyl-meso-2,6-diaminopimeloyl-D-alanyl-D-alanine + di-trans,octa-cis-undecaprenyl phosphate = di-trans,octa-cis-undecaprenyl diphospho-N-acetyl-alpha-D-muramoyl-L-alanyl-D-glutamyl-meso-2,6-diaminopimeloyl-D-alanyl-D-alanine + UMP</text>
        <dbReference type="Rhea" id="RHEA:28386"/>
        <dbReference type="ChEBI" id="CHEBI:57865"/>
        <dbReference type="ChEBI" id="CHEBI:60392"/>
        <dbReference type="ChEBI" id="CHEBI:61386"/>
        <dbReference type="ChEBI" id="CHEBI:61387"/>
        <dbReference type="EC" id="2.7.8.13"/>
    </reaction>
</comment>
<gene>
    <name evidence="7 10" type="primary">mraY</name>
    <name evidence="10" type="ORF">AMJ52_06435</name>
</gene>
<dbReference type="CDD" id="cd06852">
    <property type="entry name" value="GT_MraY"/>
    <property type="match status" value="1"/>
</dbReference>
<comment type="caution">
    <text evidence="10">The sequence shown here is derived from an EMBL/GenBank/DDBJ whole genome shotgun (WGS) entry which is preliminary data.</text>
</comment>
<feature type="transmembrane region" description="Helical" evidence="7">
    <location>
        <begin position="27"/>
        <end position="48"/>
    </location>
</feature>
<comment type="subcellular location">
    <subcellularLocation>
        <location evidence="7">Cell membrane</location>
        <topology evidence="7">Multi-pass membrane protein</topology>
    </subcellularLocation>
    <subcellularLocation>
        <location evidence="1">Membrane</location>
        <topology evidence="1">Multi-pass membrane protein</topology>
    </subcellularLocation>
</comment>
<dbReference type="InterPro" id="IPR003524">
    <property type="entry name" value="PNAcMuramoyl-5peptid_Trfase"/>
</dbReference>
<dbReference type="EC" id="2.7.8.13" evidence="7 8"/>
<dbReference type="NCBIfam" id="TIGR00445">
    <property type="entry name" value="mraY"/>
    <property type="match status" value="1"/>
</dbReference>
<protein>
    <recommendedName>
        <fullName evidence="7 8">Phospho-N-acetylmuramoyl-pentapeptide-transferase</fullName>
        <ecNumber evidence="7 8">2.7.8.13</ecNumber>
    </recommendedName>
    <alternativeName>
        <fullName evidence="7">UDP-MurNAc-pentapeptide phosphotransferase</fullName>
    </alternativeName>
</protein>
<evidence type="ECO:0000256" key="3">
    <source>
        <dbReference type="ARBA" id="ARBA00022679"/>
    </source>
</evidence>
<feature type="transmembrane region" description="Helical" evidence="7">
    <location>
        <begin position="339"/>
        <end position="358"/>
    </location>
</feature>
<dbReference type="InterPro" id="IPR000715">
    <property type="entry name" value="Glycosyl_transferase_4"/>
</dbReference>
<dbReference type="GO" id="GO:0008360">
    <property type="term" value="P:regulation of cell shape"/>
    <property type="evidence" value="ECO:0007669"/>
    <property type="project" value="UniProtKB-KW"/>
</dbReference>
<organism evidence="10 11">
    <name type="scientific">candidate division TA06 bacterium DG_78</name>
    <dbReference type="NCBI Taxonomy" id="1703772"/>
    <lineage>
        <taxon>Bacteria</taxon>
        <taxon>Bacteria division TA06</taxon>
    </lineage>
</organism>
<evidence type="ECO:0000256" key="5">
    <source>
        <dbReference type="ARBA" id="ARBA00022989"/>
    </source>
</evidence>
<evidence type="ECO:0000256" key="9">
    <source>
        <dbReference type="PIRSR" id="PIRSR600715-1"/>
    </source>
</evidence>
<name>A0A0S7YCF7_UNCT6</name>
<evidence type="ECO:0000256" key="6">
    <source>
        <dbReference type="ARBA" id="ARBA00023136"/>
    </source>
</evidence>
<dbReference type="GO" id="GO:0051992">
    <property type="term" value="F:UDP-N-acetylmuramoyl-L-alanyl-D-glutamyl-meso-2,6-diaminopimelyl-D-alanyl-D-alanine:undecaprenyl-phosphate transferase activity"/>
    <property type="evidence" value="ECO:0007669"/>
    <property type="project" value="RHEA"/>
</dbReference>
<dbReference type="PANTHER" id="PTHR22926">
    <property type="entry name" value="PHOSPHO-N-ACETYLMURAMOYL-PENTAPEPTIDE-TRANSFERASE"/>
    <property type="match status" value="1"/>
</dbReference>
<evidence type="ECO:0000256" key="4">
    <source>
        <dbReference type="ARBA" id="ARBA00022692"/>
    </source>
</evidence>
<feature type="transmembrane region" description="Helical" evidence="7">
    <location>
        <begin position="168"/>
        <end position="188"/>
    </location>
</feature>
<evidence type="ECO:0000313" key="11">
    <source>
        <dbReference type="Proteomes" id="UP000051012"/>
    </source>
</evidence>
<dbReference type="GO" id="GO:0005886">
    <property type="term" value="C:plasma membrane"/>
    <property type="evidence" value="ECO:0007669"/>
    <property type="project" value="UniProtKB-SubCell"/>
</dbReference>
<feature type="transmembrane region" description="Helical" evidence="7">
    <location>
        <begin position="230"/>
        <end position="256"/>
    </location>
</feature>
<keyword evidence="7" id="KW-0961">Cell wall biogenesis/degradation</keyword>
<keyword evidence="4 7" id="KW-0812">Transmembrane</keyword>
<evidence type="ECO:0000313" key="10">
    <source>
        <dbReference type="EMBL" id="KPJ72413.1"/>
    </source>
</evidence>
<dbReference type="GO" id="GO:0009252">
    <property type="term" value="P:peptidoglycan biosynthetic process"/>
    <property type="evidence" value="ECO:0007669"/>
    <property type="project" value="UniProtKB-UniRule"/>
</dbReference>
<keyword evidence="7" id="KW-0132">Cell division</keyword>
<dbReference type="AlphaFoldDB" id="A0A0S7YCF7"/>
<sequence length="361" mass="39876">MLYWLLYPLKDVFGPFRLFGYITFRSAYAAVVAILIVLIFGPRFITFLKKKSAGQRIRSEVPESHHMKEGTPSMGGFIILLSILVASLLFCDLNNQNIIILFSATIWFGLLGIWDDYIKIYKNKPRGLSIKTKLVLQIVYGIGLGLFLYFFSPGEYATKTNLIFVKNYVINFGILYPLFVTLVVVGSSNGVNLTDGLDGLAVGLIGIAAVAYAALAYACGHVVISDYLNIIFITNGGEVTVYCASILGASLGFLWFNTHPAQVFMGDTGALSLGAIIGTAAILIKQEILLVLVGGVFVIEALSVLLQVIYFHRTGGKRLFRMAPLHHHYELKGLTEPKIVVRFWIIGIIFLMFALSTLKIR</sequence>
<evidence type="ECO:0000256" key="1">
    <source>
        <dbReference type="ARBA" id="ARBA00004141"/>
    </source>
</evidence>
<keyword evidence="7" id="KW-0131">Cell cycle</keyword>
<dbReference type="PATRIC" id="fig|1703772.3.peg.1962"/>
<feature type="transmembrane region" description="Helical" evidence="7">
    <location>
        <begin position="290"/>
        <end position="311"/>
    </location>
</feature>
<keyword evidence="7" id="KW-0133">Cell shape</keyword>
<keyword evidence="7" id="KW-0573">Peptidoglycan synthesis</keyword>
<dbReference type="PROSITE" id="PS01348">
    <property type="entry name" value="MRAY_2"/>
    <property type="match status" value="1"/>
</dbReference>
<dbReference type="GO" id="GO:0071555">
    <property type="term" value="P:cell wall organization"/>
    <property type="evidence" value="ECO:0007669"/>
    <property type="project" value="UniProtKB-KW"/>
</dbReference>
<evidence type="ECO:0000256" key="8">
    <source>
        <dbReference type="NCBIfam" id="TIGR00445"/>
    </source>
</evidence>
<dbReference type="GO" id="GO:0046872">
    <property type="term" value="F:metal ion binding"/>
    <property type="evidence" value="ECO:0007669"/>
    <property type="project" value="UniProtKB-KW"/>
</dbReference>
<feature type="transmembrane region" description="Helical" evidence="7">
    <location>
        <begin position="96"/>
        <end position="114"/>
    </location>
</feature>
<comment type="cofactor">
    <cofactor evidence="7 9">
        <name>Mg(2+)</name>
        <dbReference type="ChEBI" id="CHEBI:18420"/>
    </cofactor>
</comment>
<dbReference type="PANTHER" id="PTHR22926:SF5">
    <property type="entry name" value="PHOSPHO-N-ACETYLMURAMOYL-PENTAPEPTIDE-TRANSFERASE HOMOLOG"/>
    <property type="match status" value="1"/>
</dbReference>
<keyword evidence="7 9" id="KW-0460">Magnesium</keyword>
<feature type="transmembrane region" description="Helical" evidence="7">
    <location>
        <begin position="200"/>
        <end position="224"/>
    </location>
</feature>